<evidence type="ECO:0000313" key="2">
    <source>
        <dbReference type="EMBL" id="MBD2505611.1"/>
    </source>
</evidence>
<dbReference type="EMBL" id="JACJSG010000103">
    <property type="protein sequence ID" value="MBD2505611.1"/>
    <property type="molecule type" value="Genomic_DNA"/>
</dbReference>
<feature type="domain" description="DUF985" evidence="1">
    <location>
        <begin position="2"/>
        <end position="129"/>
    </location>
</feature>
<proteinExistence type="predicted"/>
<name>A0ABR8DHP7_9NOST</name>
<accession>A0ABR8DHP7</accession>
<comment type="caution">
    <text evidence="2">The sequence shown here is derived from an EMBL/GenBank/DDBJ whole genome shotgun (WGS) entry which is preliminary data.</text>
</comment>
<dbReference type="PANTHER" id="PTHR33387:SF3">
    <property type="entry name" value="DUF985 DOMAIN-CONTAINING PROTEIN"/>
    <property type="match status" value="1"/>
</dbReference>
<evidence type="ECO:0000313" key="3">
    <source>
        <dbReference type="Proteomes" id="UP000661112"/>
    </source>
</evidence>
<protein>
    <submittedName>
        <fullName evidence="2">Cupin domain-containing protein</fullName>
    </submittedName>
</protein>
<dbReference type="Pfam" id="PF06172">
    <property type="entry name" value="Cupin_5"/>
    <property type="match status" value="1"/>
</dbReference>
<dbReference type="InterPro" id="IPR014710">
    <property type="entry name" value="RmlC-like_jellyroll"/>
</dbReference>
<dbReference type="CDD" id="cd06121">
    <property type="entry name" value="cupin_YML079wp"/>
    <property type="match status" value="1"/>
</dbReference>
<dbReference type="SUPFAM" id="SSF51182">
    <property type="entry name" value="RmlC-like cupins"/>
    <property type="match status" value="1"/>
</dbReference>
<dbReference type="InterPro" id="IPR039935">
    <property type="entry name" value="YML079W-like"/>
</dbReference>
<reference evidence="2 3" key="1">
    <citation type="journal article" date="2020" name="ISME J.">
        <title>Comparative genomics reveals insights into cyanobacterial evolution and habitat adaptation.</title>
        <authorList>
            <person name="Chen M.Y."/>
            <person name="Teng W.K."/>
            <person name="Zhao L."/>
            <person name="Hu C.X."/>
            <person name="Zhou Y.K."/>
            <person name="Han B.P."/>
            <person name="Song L.R."/>
            <person name="Shu W.S."/>
        </authorList>
    </citation>
    <scope>NUCLEOTIDE SEQUENCE [LARGE SCALE GENOMIC DNA]</scope>
    <source>
        <strain evidence="2 3">FACHB-119</strain>
    </source>
</reference>
<keyword evidence="3" id="KW-1185">Reference proteome</keyword>
<sequence length="152" mass="17055">MKPLNLKEHPEGGRYQEIFRSNTSVSTADSTVRCALTHIYFSLNPEEKSHFHRVNGDEVWNFYQGAGLYLYLWDGTQSPPQSITLSPEENQFCYVVPSGMWQAAVPIQDKILVGCSVAPGFEFANFELLDSTSKEAQLLCSIAPDLHQLILS</sequence>
<evidence type="ECO:0000259" key="1">
    <source>
        <dbReference type="Pfam" id="PF06172"/>
    </source>
</evidence>
<organism evidence="2 3">
    <name type="scientific">Anabaena azotica FACHB-119</name>
    <dbReference type="NCBI Taxonomy" id="947527"/>
    <lineage>
        <taxon>Bacteria</taxon>
        <taxon>Bacillati</taxon>
        <taxon>Cyanobacteriota</taxon>
        <taxon>Cyanophyceae</taxon>
        <taxon>Nostocales</taxon>
        <taxon>Nostocaceae</taxon>
        <taxon>Anabaena</taxon>
        <taxon>Anabaena azotica</taxon>
    </lineage>
</organism>
<dbReference type="InterPro" id="IPR011051">
    <property type="entry name" value="RmlC_Cupin_sf"/>
</dbReference>
<dbReference type="PANTHER" id="PTHR33387">
    <property type="entry name" value="RMLC-LIKE JELLY ROLL FOLD PROTEIN"/>
    <property type="match status" value="1"/>
</dbReference>
<dbReference type="InterPro" id="IPR009327">
    <property type="entry name" value="Cupin_DUF985"/>
</dbReference>
<dbReference type="Gene3D" id="2.60.120.10">
    <property type="entry name" value="Jelly Rolls"/>
    <property type="match status" value="1"/>
</dbReference>
<gene>
    <name evidence="2" type="ORF">H6G83_34320</name>
</gene>
<dbReference type="Proteomes" id="UP000661112">
    <property type="component" value="Unassembled WGS sequence"/>
</dbReference>
<dbReference type="RefSeq" id="WP_190480575.1">
    <property type="nucleotide sequence ID" value="NZ_JACJSG010000103.1"/>
</dbReference>